<sequence>MIVCSSCMYFMLCILERAARLARQVTGLLSDDLLRFVDVVMDSNSGIRVNLVVKGPTTSIGNCRKEESFPANIDEDKRGFPSKKAIWRIKIFGENCTASCTASASFSKVKAGLTWSCSSLIGTRACNATAFR</sequence>
<comment type="caution">
    <text evidence="1">The sequence shown here is derived from an EMBL/GenBank/DDBJ whole genome shotgun (WGS) entry which is preliminary data.</text>
</comment>
<keyword evidence="2" id="KW-1185">Reference proteome</keyword>
<dbReference type="Proteomes" id="UP000827721">
    <property type="component" value="Unassembled WGS sequence"/>
</dbReference>
<dbReference type="EMBL" id="JAFEMO010000001">
    <property type="protein sequence ID" value="KAH7576781.1"/>
    <property type="molecule type" value="Genomic_DNA"/>
</dbReference>
<protein>
    <submittedName>
        <fullName evidence="1">Uncharacterized protein</fullName>
    </submittedName>
</protein>
<gene>
    <name evidence="1" type="ORF">JRO89_XS01G0148000</name>
</gene>
<name>A0ABQ8IJC4_9ROSI</name>
<organism evidence="1 2">
    <name type="scientific">Xanthoceras sorbifolium</name>
    <dbReference type="NCBI Taxonomy" id="99658"/>
    <lineage>
        <taxon>Eukaryota</taxon>
        <taxon>Viridiplantae</taxon>
        <taxon>Streptophyta</taxon>
        <taxon>Embryophyta</taxon>
        <taxon>Tracheophyta</taxon>
        <taxon>Spermatophyta</taxon>
        <taxon>Magnoliopsida</taxon>
        <taxon>eudicotyledons</taxon>
        <taxon>Gunneridae</taxon>
        <taxon>Pentapetalae</taxon>
        <taxon>rosids</taxon>
        <taxon>malvids</taxon>
        <taxon>Sapindales</taxon>
        <taxon>Sapindaceae</taxon>
        <taxon>Xanthoceroideae</taxon>
        <taxon>Xanthoceras</taxon>
    </lineage>
</organism>
<evidence type="ECO:0000313" key="2">
    <source>
        <dbReference type="Proteomes" id="UP000827721"/>
    </source>
</evidence>
<reference evidence="1 2" key="1">
    <citation type="submission" date="2021-02" db="EMBL/GenBank/DDBJ databases">
        <title>Plant Genome Project.</title>
        <authorList>
            <person name="Zhang R.-G."/>
        </authorList>
    </citation>
    <scope>NUCLEOTIDE SEQUENCE [LARGE SCALE GENOMIC DNA]</scope>
    <source>
        <tissue evidence="1">Leaves</tissue>
    </source>
</reference>
<proteinExistence type="predicted"/>
<evidence type="ECO:0000313" key="1">
    <source>
        <dbReference type="EMBL" id="KAH7576781.1"/>
    </source>
</evidence>
<accession>A0ABQ8IJC4</accession>